<dbReference type="STRING" id="1189325.SAMN04488119_10234"/>
<dbReference type="NCBIfam" id="TIGR01409">
    <property type="entry name" value="TAT_signal_seq"/>
    <property type="match status" value="1"/>
</dbReference>
<evidence type="ECO:0000259" key="1">
    <source>
        <dbReference type="SMART" id="SM01008"/>
    </source>
</evidence>
<dbReference type="OrthoDB" id="9767994at2"/>
<dbReference type="RefSeq" id="WP_072746026.1">
    <property type="nucleotide sequence ID" value="NZ_FOHL01000002.1"/>
</dbReference>
<dbReference type="PANTHER" id="PTHR47495">
    <property type="entry name" value="ALDEHYDE DEHYDROGENASE"/>
    <property type="match status" value="1"/>
</dbReference>
<dbReference type="InterPro" id="IPR052516">
    <property type="entry name" value="N-heterocyclic_Hydroxylase"/>
</dbReference>
<accession>A0A1M7S2W6</accession>
<dbReference type="PANTHER" id="PTHR47495:SF2">
    <property type="entry name" value="ALDEHYDE DEHYDROGENASE"/>
    <property type="match status" value="1"/>
</dbReference>
<dbReference type="InterPro" id="IPR008274">
    <property type="entry name" value="AldOxase/xan_DH_MoCoBD1"/>
</dbReference>
<dbReference type="InterPro" id="IPR019546">
    <property type="entry name" value="TAT_signal_bac_arc"/>
</dbReference>
<dbReference type="SUPFAM" id="SSF56003">
    <property type="entry name" value="Molybdenum cofactor-binding domain"/>
    <property type="match status" value="2"/>
</dbReference>
<dbReference type="SMART" id="SM01008">
    <property type="entry name" value="Ald_Xan_dh_C"/>
    <property type="match status" value="1"/>
</dbReference>
<keyword evidence="3" id="KW-1185">Reference proteome</keyword>
<protein>
    <submittedName>
        <fullName evidence="2">Isoquinoline 1-oxidoreductase, beta subunit</fullName>
    </submittedName>
</protein>
<reference evidence="2 3" key="1">
    <citation type="submission" date="2016-12" db="EMBL/GenBank/DDBJ databases">
        <authorList>
            <person name="Song W.-J."/>
            <person name="Kurnit D.M."/>
        </authorList>
    </citation>
    <scope>NUCLEOTIDE SEQUENCE [LARGE SCALE GENOMIC DNA]</scope>
    <source>
        <strain evidence="2 3">CGMCC 1.10808</strain>
    </source>
</reference>
<dbReference type="InterPro" id="IPR037165">
    <property type="entry name" value="AldOxase/xan_DH_Mopterin-bd_sf"/>
</dbReference>
<proteinExistence type="predicted"/>
<dbReference type="Gene3D" id="3.90.1170.50">
    <property type="entry name" value="Aldehyde oxidase/xanthine dehydrogenase, a/b hammerhead"/>
    <property type="match status" value="1"/>
</dbReference>
<dbReference type="PIRSF" id="PIRSF036389">
    <property type="entry name" value="IOR_B"/>
    <property type="match status" value="1"/>
</dbReference>
<dbReference type="InterPro" id="IPR006311">
    <property type="entry name" value="TAT_signal"/>
</dbReference>
<dbReference type="Proteomes" id="UP000184066">
    <property type="component" value="Unassembled WGS sequence"/>
</dbReference>
<sequence>MALGKITRRAFLGLGAVAAGGLALGWWRLTRPWPNPLEDRLGPGDVAFNPYVLIGADGSITVIAPRAEMGQGVSTTLAALVAEELEVGLDQLRVEHGPPAGAYFNEAMLADSQPFAQWDRSWMAEAARAAAAAAGRTLGLQVTGGSSSTVDAFERMRKAGAAARIMLIAAAAERWGAPAHALRAERGRVIDPSSGRALEYGALAEAAARLTPPADPPLKPAGEWRVLGRPARRVDMRAKVTGAPIFGIDVTLPDMLFATVRMAPRPGARARSADLSAARAMAGVRAVVPLDTPMGHGFGVIARDTWTAFRAAAAIEAEWEDTPHPADEEAQFAALARGLEGEGFEMGGAGDAPAAFAAAPPQEVLRAEYRVPFLAHACMEPMNAVAQLAGDRLRIWAPTQAPTLVQEVCGPAVGLSAEDVEVTVTHLGGGFGRRAEADFALYAALLAAHADGRPVKVVWSREEDMTHDAYRPAALARMRAHVRRGEGPLALEMRVAAPPVVKSVLGRTFPSLPAVGPDRPILEGAFDQPGAPLHARFEGVPVDLGVPVGFWRSVGYSFNGFFHQCFMDEIAHAAGLDPIEMRLRMLSGPDFAPARKALEEVARMSGWGDAAPGRGKGVAFTLSFGAWVAQVVEVSARPEGVRVERVWCAADPGLVLDPRNYEAQMTSGIVFGLSAAMMQKITFADGAPEQANFPDFDALRLDRCPQIEVRLLQNAPRMGGGGEPGVPPAAPALGNAIFAATGRRLRSLPFGDAVKFV</sequence>
<gene>
    <name evidence="2" type="ORF">SAMN05216200_101484</name>
</gene>
<dbReference type="AlphaFoldDB" id="A0A1M7S2W6"/>
<dbReference type="PROSITE" id="PS51318">
    <property type="entry name" value="TAT"/>
    <property type="match status" value="1"/>
</dbReference>
<dbReference type="GO" id="GO:0016491">
    <property type="term" value="F:oxidoreductase activity"/>
    <property type="evidence" value="ECO:0007669"/>
    <property type="project" value="InterPro"/>
</dbReference>
<dbReference type="InterPro" id="IPR012368">
    <property type="entry name" value="OxRdtase_Mopterin-bd_su_IorB"/>
</dbReference>
<dbReference type="Gene3D" id="3.30.365.10">
    <property type="entry name" value="Aldehyde oxidase/xanthine dehydrogenase, molybdopterin binding domain"/>
    <property type="match status" value="4"/>
</dbReference>
<dbReference type="Pfam" id="PF20256">
    <property type="entry name" value="MoCoBD_2"/>
    <property type="match status" value="2"/>
</dbReference>
<dbReference type="Pfam" id="PF02738">
    <property type="entry name" value="MoCoBD_1"/>
    <property type="match status" value="1"/>
</dbReference>
<evidence type="ECO:0000313" key="3">
    <source>
        <dbReference type="Proteomes" id="UP000184066"/>
    </source>
</evidence>
<name>A0A1M7S2W6_9RHOB</name>
<dbReference type="EMBL" id="FRDL01000001">
    <property type="protein sequence ID" value="SHN52704.1"/>
    <property type="molecule type" value="Genomic_DNA"/>
</dbReference>
<dbReference type="InterPro" id="IPR046867">
    <property type="entry name" value="AldOxase/xan_DH_MoCoBD2"/>
</dbReference>
<evidence type="ECO:0000313" key="2">
    <source>
        <dbReference type="EMBL" id="SHN52704.1"/>
    </source>
</evidence>
<organism evidence="2 3">
    <name type="scientific">Oceanicella actignis</name>
    <dbReference type="NCBI Taxonomy" id="1189325"/>
    <lineage>
        <taxon>Bacteria</taxon>
        <taxon>Pseudomonadati</taxon>
        <taxon>Pseudomonadota</taxon>
        <taxon>Alphaproteobacteria</taxon>
        <taxon>Rhodobacterales</taxon>
        <taxon>Paracoccaceae</taxon>
        <taxon>Oceanicella</taxon>
    </lineage>
</organism>
<dbReference type="InterPro" id="IPR000674">
    <property type="entry name" value="Ald_Oxase/Xan_DH_a/b"/>
</dbReference>
<feature type="domain" description="Aldehyde oxidase/xanthine dehydrogenase a/b hammerhead" evidence="1">
    <location>
        <begin position="241"/>
        <end position="323"/>
    </location>
</feature>